<comment type="caution">
    <text evidence="2">The sequence shown here is derived from an EMBL/GenBank/DDBJ whole genome shotgun (WGS) entry which is preliminary data.</text>
</comment>
<name>A0AAD9EAX9_9PEZI</name>
<dbReference type="AlphaFoldDB" id="A0AAD9EAX9"/>
<accession>A0AAD9EAX9</accession>
<feature type="region of interest" description="Disordered" evidence="1">
    <location>
        <begin position="165"/>
        <end position="189"/>
    </location>
</feature>
<reference evidence="2" key="1">
    <citation type="submission" date="2023-01" db="EMBL/GenBank/DDBJ databases">
        <title>Colletotrichum chrysophilum M932 genome sequence.</title>
        <authorList>
            <person name="Baroncelli R."/>
        </authorList>
    </citation>
    <scope>NUCLEOTIDE SEQUENCE</scope>
    <source>
        <strain evidence="2">M932</strain>
    </source>
</reference>
<keyword evidence="3" id="KW-1185">Reference proteome</keyword>
<dbReference type="EMBL" id="JAQOWY010000311">
    <property type="protein sequence ID" value="KAK1844439.1"/>
    <property type="molecule type" value="Genomic_DNA"/>
</dbReference>
<sequence>MTQVNLAKDFLLKDGKEIDELAYRIAVRKFAPKAKKPFNPRYPNGESPQDLKAFATDRELALPYGRCNPRHRVSMGVSTRRRILGCAIIVPVMATISASTPLWRSRSSLRWVCSVMPEREIAPSQARHGANVDLGASTRLHYYPQLAGEWPEVDIAQPDDWQLPFATREDGGAQPVGEGANSKVAYGSH</sequence>
<evidence type="ECO:0000256" key="1">
    <source>
        <dbReference type="SAM" id="MobiDB-lite"/>
    </source>
</evidence>
<evidence type="ECO:0000313" key="2">
    <source>
        <dbReference type="EMBL" id="KAK1844439.1"/>
    </source>
</evidence>
<protein>
    <submittedName>
        <fullName evidence="2">Uncharacterized protein</fullName>
    </submittedName>
</protein>
<dbReference type="Proteomes" id="UP001243330">
    <property type="component" value="Unassembled WGS sequence"/>
</dbReference>
<evidence type="ECO:0000313" key="3">
    <source>
        <dbReference type="Proteomes" id="UP001243330"/>
    </source>
</evidence>
<proteinExistence type="predicted"/>
<organism evidence="2 3">
    <name type="scientific">Colletotrichum chrysophilum</name>
    <dbReference type="NCBI Taxonomy" id="1836956"/>
    <lineage>
        <taxon>Eukaryota</taxon>
        <taxon>Fungi</taxon>
        <taxon>Dikarya</taxon>
        <taxon>Ascomycota</taxon>
        <taxon>Pezizomycotina</taxon>
        <taxon>Sordariomycetes</taxon>
        <taxon>Hypocreomycetidae</taxon>
        <taxon>Glomerellales</taxon>
        <taxon>Glomerellaceae</taxon>
        <taxon>Colletotrichum</taxon>
        <taxon>Colletotrichum gloeosporioides species complex</taxon>
    </lineage>
</organism>
<gene>
    <name evidence="2" type="ORF">CCHR01_12931</name>
</gene>